<dbReference type="SUPFAM" id="SSF52151">
    <property type="entry name" value="FabD/lysophospholipase-like"/>
    <property type="match status" value="1"/>
</dbReference>
<evidence type="ECO:0000259" key="4">
    <source>
        <dbReference type="PROSITE" id="PS51635"/>
    </source>
</evidence>
<keyword evidence="3" id="KW-0812">Transmembrane</keyword>
<dbReference type="EMBL" id="FUYY01000002">
    <property type="protein sequence ID" value="SKB48868.1"/>
    <property type="molecule type" value="Genomic_DNA"/>
</dbReference>
<dbReference type="Gene3D" id="3.40.1090.10">
    <property type="entry name" value="Cytosolic phospholipase A2 catalytic domain"/>
    <property type="match status" value="1"/>
</dbReference>
<evidence type="ECO:0000256" key="2">
    <source>
        <dbReference type="PROSITE-ProRule" id="PRU01161"/>
    </source>
</evidence>
<dbReference type="GO" id="GO:0016042">
    <property type="term" value="P:lipid catabolic process"/>
    <property type="evidence" value="ECO:0007669"/>
    <property type="project" value="UniProtKB-UniRule"/>
</dbReference>
<dbReference type="InterPro" id="IPR016035">
    <property type="entry name" value="Acyl_Trfase/lysoPLipase"/>
</dbReference>
<keyword evidence="3" id="KW-0472">Membrane</keyword>
<organism evidence="5 6">
    <name type="scientific">Salegentibacter holothuriorum</name>
    <dbReference type="NCBI Taxonomy" id="241145"/>
    <lineage>
        <taxon>Bacteria</taxon>
        <taxon>Pseudomonadati</taxon>
        <taxon>Bacteroidota</taxon>
        <taxon>Flavobacteriia</taxon>
        <taxon>Flavobacteriales</taxon>
        <taxon>Flavobacteriaceae</taxon>
        <taxon>Salegentibacter</taxon>
    </lineage>
</organism>
<dbReference type="GO" id="GO:0016787">
    <property type="term" value="F:hydrolase activity"/>
    <property type="evidence" value="ECO:0007669"/>
    <property type="project" value="UniProtKB-UniRule"/>
</dbReference>
<feature type="active site" description="Proton acceptor" evidence="2">
    <location>
        <position position="248"/>
    </location>
</feature>
<dbReference type="OrthoDB" id="9770965at2"/>
<accession>A0A1T5BNS3</accession>
<name>A0A1T5BNS3_9FLAO</name>
<dbReference type="InterPro" id="IPR002641">
    <property type="entry name" value="PNPLA_dom"/>
</dbReference>
<dbReference type="PROSITE" id="PS51635">
    <property type="entry name" value="PNPLA"/>
    <property type="match status" value="1"/>
</dbReference>
<keyword evidence="1 2" id="KW-0443">Lipid metabolism</keyword>
<reference evidence="6" key="1">
    <citation type="submission" date="2017-02" db="EMBL/GenBank/DDBJ databases">
        <authorList>
            <person name="Varghese N."/>
            <person name="Submissions S."/>
        </authorList>
    </citation>
    <scope>NUCLEOTIDE SEQUENCE [LARGE SCALE GENOMIC DNA]</scope>
    <source>
        <strain evidence="6">DSM 23405</strain>
    </source>
</reference>
<dbReference type="AlphaFoldDB" id="A0A1T5BNS3"/>
<keyword evidence="3" id="KW-1133">Transmembrane helix</keyword>
<evidence type="ECO:0000256" key="3">
    <source>
        <dbReference type="SAM" id="Phobius"/>
    </source>
</evidence>
<feature type="active site" description="Nucleophile" evidence="2">
    <location>
        <position position="115"/>
    </location>
</feature>
<dbReference type="PANTHER" id="PTHR46394:SF1">
    <property type="entry name" value="PNPLA DOMAIN-CONTAINING PROTEIN"/>
    <property type="match status" value="1"/>
</dbReference>
<dbReference type="Pfam" id="PF01734">
    <property type="entry name" value="Patatin"/>
    <property type="match status" value="1"/>
</dbReference>
<keyword evidence="6" id="KW-1185">Reference proteome</keyword>
<evidence type="ECO:0000313" key="6">
    <source>
        <dbReference type="Proteomes" id="UP000190230"/>
    </source>
</evidence>
<dbReference type="Proteomes" id="UP000190230">
    <property type="component" value="Unassembled WGS sequence"/>
</dbReference>
<keyword evidence="2" id="KW-0442">Lipid degradation</keyword>
<evidence type="ECO:0000256" key="1">
    <source>
        <dbReference type="ARBA" id="ARBA00023098"/>
    </source>
</evidence>
<feature type="short sequence motif" description="GXGXXG" evidence="2">
    <location>
        <begin position="87"/>
        <end position="92"/>
    </location>
</feature>
<feature type="short sequence motif" description="DGA/G" evidence="2">
    <location>
        <begin position="248"/>
        <end position="250"/>
    </location>
</feature>
<dbReference type="RefSeq" id="WP_079719985.1">
    <property type="nucleotide sequence ID" value="NZ_FUYY01000002.1"/>
</dbReference>
<keyword evidence="2" id="KW-0378">Hydrolase</keyword>
<feature type="short sequence motif" description="GXSXG" evidence="2">
    <location>
        <begin position="113"/>
        <end position="117"/>
    </location>
</feature>
<feature type="transmembrane region" description="Helical" evidence="3">
    <location>
        <begin position="388"/>
        <end position="414"/>
    </location>
</feature>
<dbReference type="STRING" id="241145.SAMN05660776_1358"/>
<protein>
    <submittedName>
        <fullName evidence="5">Patatin-like phospholipase</fullName>
    </submittedName>
</protein>
<dbReference type="PANTHER" id="PTHR46394">
    <property type="entry name" value="ANNEXIN"/>
    <property type="match status" value="1"/>
</dbReference>
<dbReference type="InterPro" id="IPR052580">
    <property type="entry name" value="Lipid_Hydrolase"/>
</dbReference>
<sequence>MSTGSRINNYRDIVTDFHHIIKPRWSNDGVNIKTVNEQWIKAISEKYKDDKLTLYAHELLLSEVHIFYNHPSPEPIAYDQLALVMKGGGIKGLAYVGALEVLQDHYEFDWFSGTSAGAIAALLLGSGHNVKELNEILATKNFADFKDANFFQMLRNLILEKGLYKANTFVEWIDELLSQKLESNVAVRLQDLPKRTTVYASRKDKKALIFDSHEAASREQSASFAARCSMSIPYMFTPQSSEGMRVLDGGAQNNFPVDEILESKKDSNFIGLYLGEEIYKPKRKSLLLFDLISIFTESTDPEILRKYKDKIVVIDPSPISTMQFKLSSEEKEFLLEAGRLGAIKFLDKRSDFNKEDYDYNKRKKLLEEKRKIITKQKRGKRVWFKAKVYAVIILIFLSLCLLLSLIGSLLLSLISSI</sequence>
<gene>
    <name evidence="5" type="ORF">SAMN05660776_1358</name>
</gene>
<feature type="domain" description="PNPLA" evidence="4">
    <location>
        <begin position="83"/>
        <end position="261"/>
    </location>
</feature>
<proteinExistence type="predicted"/>
<evidence type="ECO:0000313" key="5">
    <source>
        <dbReference type="EMBL" id="SKB48868.1"/>
    </source>
</evidence>